<dbReference type="AlphaFoldDB" id="A0A250WU12"/>
<dbReference type="InterPro" id="IPR011990">
    <property type="entry name" value="TPR-like_helical_dom_sf"/>
</dbReference>
<feature type="region of interest" description="Disordered" evidence="1">
    <location>
        <begin position="319"/>
        <end position="344"/>
    </location>
</feature>
<dbReference type="PANTHER" id="PTHR36888:SF2">
    <property type="entry name" value="TETRATRICOPEPTIDE REPEAT (TPR)-LIKE SUPERFAMILY PROTEIN"/>
    <property type="match status" value="1"/>
</dbReference>
<reference evidence="3 4" key="1">
    <citation type="submission" date="2017-08" db="EMBL/GenBank/DDBJ databases">
        <title>Acidophilic green algal genome provides insights into adaptation to an acidic environment.</title>
        <authorList>
            <person name="Hirooka S."/>
            <person name="Hirose Y."/>
            <person name="Kanesaki Y."/>
            <person name="Higuchi S."/>
            <person name="Fujiwara T."/>
            <person name="Onuma R."/>
            <person name="Era A."/>
            <person name="Ohbayashi R."/>
            <person name="Uzuka A."/>
            <person name="Nozaki H."/>
            <person name="Yoshikawa H."/>
            <person name="Miyagishima S.Y."/>
        </authorList>
    </citation>
    <scope>NUCLEOTIDE SEQUENCE [LARGE SCALE GENOMIC DNA]</scope>
    <source>
        <strain evidence="3 4">NIES-2499</strain>
    </source>
</reference>
<protein>
    <submittedName>
        <fullName evidence="3">Uncharacterized protein</fullName>
    </submittedName>
</protein>
<keyword evidence="2" id="KW-0812">Transmembrane</keyword>
<dbReference type="STRING" id="1157962.A0A250WU12"/>
<dbReference type="SUPFAM" id="SSF48452">
    <property type="entry name" value="TPR-like"/>
    <property type="match status" value="1"/>
</dbReference>
<name>A0A250WU12_9CHLO</name>
<dbReference type="OrthoDB" id="552664at2759"/>
<dbReference type="Gene3D" id="1.25.40.10">
    <property type="entry name" value="Tetratricopeptide repeat domain"/>
    <property type="match status" value="1"/>
</dbReference>
<evidence type="ECO:0000256" key="1">
    <source>
        <dbReference type="SAM" id="MobiDB-lite"/>
    </source>
</evidence>
<organism evidence="3 4">
    <name type="scientific">Chlamydomonas eustigma</name>
    <dbReference type="NCBI Taxonomy" id="1157962"/>
    <lineage>
        <taxon>Eukaryota</taxon>
        <taxon>Viridiplantae</taxon>
        <taxon>Chlorophyta</taxon>
        <taxon>core chlorophytes</taxon>
        <taxon>Chlorophyceae</taxon>
        <taxon>CS clade</taxon>
        <taxon>Chlamydomonadales</taxon>
        <taxon>Chlamydomonadaceae</taxon>
        <taxon>Chlamydomonas</taxon>
    </lineage>
</organism>
<keyword evidence="2" id="KW-0472">Membrane</keyword>
<accession>A0A250WU12</accession>
<feature type="transmembrane region" description="Helical" evidence="2">
    <location>
        <begin position="75"/>
        <end position="96"/>
    </location>
</feature>
<evidence type="ECO:0000313" key="3">
    <source>
        <dbReference type="EMBL" id="GAX74132.1"/>
    </source>
</evidence>
<evidence type="ECO:0000256" key="2">
    <source>
        <dbReference type="SAM" id="Phobius"/>
    </source>
</evidence>
<evidence type="ECO:0000313" key="4">
    <source>
        <dbReference type="Proteomes" id="UP000232323"/>
    </source>
</evidence>
<keyword evidence="2" id="KW-1133">Transmembrane helix</keyword>
<dbReference type="EMBL" id="BEGY01000006">
    <property type="protein sequence ID" value="GAX74132.1"/>
    <property type="molecule type" value="Genomic_DNA"/>
</dbReference>
<proteinExistence type="predicted"/>
<feature type="compositionally biased region" description="Polar residues" evidence="1">
    <location>
        <begin position="523"/>
        <end position="533"/>
    </location>
</feature>
<keyword evidence="4" id="KW-1185">Reference proteome</keyword>
<feature type="region of interest" description="Disordered" evidence="1">
    <location>
        <begin position="514"/>
        <end position="533"/>
    </location>
</feature>
<dbReference type="PANTHER" id="PTHR36888">
    <property type="entry name" value="TETRATRICOPEPTIDE-LIKE HELICAL DOMAIN-CONTAINING PROTEIN-RELATED"/>
    <property type="match status" value="1"/>
</dbReference>
<feature type="compositionally biased region" description="Low complexity" evidence="1">
    <location>
        <begin position="328"/>
        <end position="344"/>
    </location>
</feature>
<comment type="caution">
    <text evidence="3">The sequence shown here is derived from an EMBL/GenBank/DDBJ whole genome shotgun (WGS) entry which is preliminary data.</text>
</comment>
<feature type="region of interest" description="Disordered" evidence="1">
    <location>
        <begin position="631"/>
        <end position="669"/>
    </location>
</feature>
<gene>
    <name evidence="3" type="ORF">CEUSTIGMA_g1581.t1</name>
</gene>
<sequence>MSLRCFNPRAEVRRFSSNRAGCNVCISRTFSAVPISRRSEALRPVCARSAQPSAYRESGTQDTVLKADLSFRRSLWTFIDVIAIFGSVCGAVLALLGVGVTAYVLALPMVLPVVSLIAALNREGLIVEDNKRQIDKLSTSLKTGSQGLLSDARMAIDEVRKELKTQAAAASRLNTMESRLSSLEGSILSAGRSAREAAAGLSLVPEMLQREHRSQQDSTVAAVRSELKRAVESWNSEEALALARLDTRLAAVEGCLSGLEVAQGENIRRLSLSLNSALADAEAALQVSVRSEVSQSLEPVRRLPQMIASLIPPSLTMMPSTSGSAYEPSAMSQAPPGPASSSSPALESALLSAMRLAVNEEVSSALQQILSAQAEGFSRLSQSKPVSLVEEQWDALGRRLSRLERLVEELPQVSEATFQSQLTQQLPAALTSSAETITTDLSISTAREVDGLRGQIEQTSVLLSDSVRSGMEEVLELLVPIRDSVSQLKEQVAVQADVQNQILKASESVSESLLSSASNTTSDIAPSTSTPNEPTELEALKQSLTMLTIDVTLLMPAVKELDAKLEGLRSQQDMLAARDSSSSSQSEDVDNKLKVMQDTVDGLQSSLKSISIQLDMQRGLLLESRRSHSTDISVHEAQLSKAGKDDGLRASTEVPEMDVSSTASVEPSMRDRQAELKEGDCEVEVSLEVESSSLNVRGAASQAIADVAPEKAEATFDQVPGEFSAFSTALEPKHPESASSQVGPPMSDSCVRNHQQGGMQFNNISVLYSQRDVQGLPLSEVIAEGLRLLRLGREEARQGQDWGLADQAITGSIKVLQGALVDAPTDPKVLGNLGNALLARGELKKAYLDALMSGPTPGNAQEAEVQRAAESSIRAEASTVLTKAGEMFKKVLELEGWSSRALVNWGRAMALRAELAEDADLATQLYNSALDKFEAVLEEDPNMVTAKYRAAMTMLAMTGREFYPIRQAAALLRDASLYFRDVAAAAGPDADAVRDAARDAVQICEVQLRNLLSSSNPPTSYIRPFQQ</sequence>
<dbReference type="Proteomes" id="UP000232323">
    <property type="component" value="Unassembled WGS sequence"/>
</dbReference>